<dbReference type="Gene3D" id="2.40.70.10">
    <property type="entry name" value="Acid Proteases"/>
    <property type="match status" value="1"/>
</dbReference>
<dbReference type="PANTHER" id="PTHR37984:SF5">
    <property type="entry name" value="PROTEIN NYNRIN-LIKE"/>
    <property type="match status" value="1"/>
</dbReference>
<dbReference type="SUPFAM" id="SSF53098">
    <property type="entry name" value="Ribonuclease H-like"/>
    <property type="match status" value="1"/>
</dbReference>
<keyword evidence="5" id="KW-0255">Endonuclease</keyword>
<dbReference type="Pfam" id="PF13975">
    <property type="entry name" value="gag-asp_proteas"/>
    <property type="match status" value="1"/>
</dbReference>
<feature type="domain" description="CCHC-type" evidence="10">
    <location>
        <begin position="74"/>
        <end position="88"/>
    </location>
</feature>
<dbReference type="InterPro" id="IPR021109">
    <property type="entry name" value="Peptidase_aspartic_dom_sf"/>
</dbReference>
<evidence type="ECO:0000256" key="5">
    <source>
        <dbReference type="ARBA" id="ARBA00022759"/>
    </source>
</evidence>
<keyword evidence="3" id="KW-0548">Nucleotidyltransferase</keyword>
<dbReference type="SUPFAM" id="SSF57756">
    <property type="entry name" value="Retrovirus zinc finger-like domains"/>
    <property type="match status" value="1"/>
</dbReference>
<dbReference type="GO" id="GO:0015074">
    <property type="term" value="P:DNA integration"/>
    <property type="evidence" value="ECO:0007669"/>
    <property type="project" value="InterPro"/>
</dbReference>
<dbReference type="Gene3D" id="3.10.10.10">
    <property type="entry name" value="HIV Type 1 Reverse Transcriptase, subunit A, domain 1"/>
    <property type="match status" value="1"/>
</dbReference>
<dbReference type="GO" id="GO:0004519">
    <property type="term" value="F:endonuclease activity"/>
    <property type="evidence" value="ECO:0007669"/>
    <property type="project" value="UniProtKB-KW"/>
</dbReference>
<dbReference type="PROSITE" id="PS50994">
    <property type="entry name" value="INTEGRASE"/>
    <property type="match status" value="1"/>
</dbReference>
<evidence type="ECO:0000256" key="2">
    <source>
        <dbReference type="ARBA" id="ARBA00022679"/>
    </source>
</evidence>
<dbReference type="CDD" id="cd09274">
    <property type="entry name" value="RNase_HI_RT_Ty3"/>
    <property type="match status" value="1"/>
</dbReference>
<dbReference type="InterPro" id="IPR036397">
    <property type="entry name" value="RNaseH_sf"/>
</dbReference>
<accession>A0A0C2JXZ5</accession>
<dbReference type="Gene3D" id="1.10.340.70">
    <property type="match status" value="1"/>
</dbReference>
<dbReference type="PROSITE" id="PS50878">
    <property type="entry name" value="RT_POL"/>
    <property type="match status" value="1"/>
</dbReference>
<keyword evidence="4" id="KW-0540">Nuclease</keyword>
<keyword evidence="8" id="KW-0479">Metal-binding</keyword>
<dbReference type="PROSITE" id="PS50158">
    <property type="entry name" value="ZF_CCHC"/>
    <property type="match status" value="1"/>
</dbReference>
<dbReference type="InterPro" id="IPR000477">
    <property type="entry name" value="RT_dom"/>
</dbReference>
<evidence type="ECO:0000256" key="7">
    <source>
        <dbReference type="ARBA" id="ARBA00022918"/>
    </source>
</evidence>
<dbReference type="OMA" id="RIRIDWG"/>
<feature type="region of interest" description="Disordered" evidence="9">
    <location>
        <begin position="1082"/>
        <end position="1104"/>
    </location>
</feature>
<dbReference type="Pfam" id="PF00078">
    <property type="entry name" value="RVT_1"/>
    <property type="match status" value="1"/>
</dbReference>
<keyword evidence="2" id="KW-0808">Transferase</keyword>
<evidence type="ECO:0000259" key="11">
    <source>
        <dbReference type="PROSITE" id="PS50878"/>
    </source>
</evidence>
<feature type="domain" description="Reverse transcriptase" evidence="11">
    <location>
        <begin position="244"/>
        <end position="477"/>
    </location>
</feature>
<evidence type="ECO:0000259" key="12">
    <source>
        <dbReference type="PROSITE" id="PS50994"/>
    </source>
</evidence>
<dbReference type="CDD" id="cd01647">
    <property type="entry name" value="RT_LTR"/>
    <property type="match status" value="1"/>
</dbReference>
<dbReference type="Pfam" id="PF17917">
    <property type="entry name" value="RT_RNaseH"/>
    <property type="match status" value="1"/>
</dbReference>
<dbReference type="Gene3D" id="3.30.70.270">
    <property type="match status" value="2"/>
</dbReference>
<evidence type="ECO:0000256" key="4">
    <source>
        <dbReference type="ARBA" id="ARBA00022722"/>
    </source>
</evidence>
<feature type="region of interest" description="Disordered" evidence="9">
    <location>
        <begin position="689"/>
        <end position="711"/>
    </location>
</feature>
<dbReference type="InterPro" id="IPR043128">
    <property type="entry name" value="Rev_trsase/Diguanyl_cyclase"/>
</dbReference>
<dbReference type="Pfam" id="PF17921">
    <property type="entry name" value="Integrase_H2C2"/>
    <property type="match status" value="1"/>
</dbReference>
<feature type="compositionally biased region" description="Basic and acidic residues" evidence="9">
    <location>
        <begin position="1091"/>
        <end position="1104"/>
    </location>
</feature>
<dbReference type="EC" id="2.7.7.49" evidence="1"/>
<dbReference type="GO" id="GO:0004190">
    <property type="term" value="F:aspartic-type endopeptidase activity"/>
    <property type="evidence" value="ECO:0007669"/>
    <property type="project" value="UniProtKB-KW"/>
</dbReference>
<reference evidence="13 14" key="1">
    <citation type="journal article" date="2014" name="Genome Biol. Evol.">
        <title>The genome of the myxosporean Thelohanellus kitauei shows adaptations to nutrient acquisition within its fish host.</title>
        <authorList>
            <person name="Yang Y."/>
            <person name="Xiong J."/>
            <person name="Zhou Z."/>
            <person name="Huo F."/>
            <person name="Miao W."/>
            <person name="Ran C."/>
            <person name="Liu Y."/>
            <person name="Zhang J."/>
            <person name="Feng J."/>
            <person name="Wang M."/>
            <person name="Wang M."/>
            <person name="Wang L."/>
            <person name="Yao B."/>
        </authorList>
    </citation>
    <scope>NUCLEOTIDE SEQUENCE [LARGE SCALE GENOMIC DNA]</scope>
    <source>
        <strain evidence="13">Wuqing</strain>
    </source>
</reference>
<dbReference type="InterPro" id="IPR012337">
    <property type="entry name" value="RNaseH-like_sf"/>
</dbReference>
<keyword evidence="8" id="KW-0863">Zinc-finger</keyword>
<dbReference type="PANTHER" id="PTHR37984">
    <property type="entry name" value="PROTEIN CBG26694"/>
    <property type="match status" value="1"/>
</dbReference>
<dbReference type="SMART" id="SM00343">
    <property type="entry name" value="ZnF_C2HC"/>
    <property type="match status" value="2"/>
</dbReference>
<dbReference type="InterPro" id="IPR036875">
    <property type="entry name" value="Znf_CCHC_sf"/>
</dbReference>
<dbReference type="SUPFAM" id="SSF50630">
    <property type="entry name" value="Acid proteases"/>
    <property type="match status" value="1"/>
</dbReference>
<dbReference type="Gene3D" id="4.10.60.10">
    <property type="entry name" value="Zinc finger, CCHC-type"/>
    <property type="match status" value="1"/>
</dbReference>
<keyword evidence="14" id="KW-1185">Reference proteome</keyword>
<protein>
    <recommendedName>
        <fullName evidence="1">RNA-directed DNA polymerase</fullName>
        <ecNumber evidence="1">2.7.7.49</ecNumber>
    </recommendedName>
</protein>
<dbReference type="GO" id="GO:0003677">
    <property type="term" value="F:DNA binding"/>
    <property type="evidence" value="ECO:0007669"/>
    <property type="project" value="UniProtKB-KW"/>
</dbReference>
<evidence type="ECO:0000313" key="14">
    <source>
        <dbReference type="Proteomes" id="UP000031668"/>
    </source>
</evidence>
<dbReference type="InterPro" id="IPR041373">
    <property type="entry name" value="RT_RNaseH"/>
</dbReference>
<dbReference type="Proteomes" id="UP000031668">
    <property type="component" value="Unassembled WGS sequence"/>
</dbReference>
<dbReference type="FunFam" id="1.10.340.70:FF:000003">
    <property type="entry name" value="Protein CBG25708"/>
    <property type="match status" value="1"/>
</dbReference>
<sequence length="1104" mass="125894">MAFPDLTSSFNQMVDLANSIFSSRSNTVSLRKEASFVTESEAVLKIEARATRGCRRCGKSEDHTQKPCPAEKAKCFHCGRTGHFSRVCMRRGLKPNEFNKSIGSLPFSPYMINSLCVSKKIVWVDVDISGFPVKMQLDTGATVSCISEKLWRLLNIPLRCFGSNVFSFMGNPIPIVGICDVTVHMGRVCKNLTVLVTSVDNTPIFGMDWFSSFGIQLSLPGGADVDKHQICSLNSNTDLIIKDYPNLFSNKIGTIKGFQVRLHLKPNSIPKCFRPRSVPFALKEKVEDEIKRLCAENIIEPVNPAFNPISWSSPIVCVKKDNGKFRLCGDFKVTINPHLSLDQHPLPRFEEIAEKLSGGTVFSVVDLKDAYLQMEVSPCSRDLLVIATHLGYYRYKRLPFGISVAPALFQRYMDKILGDMKHVAVFLDDIIITGSSDVEHLNNVREVLSRLERCGITTQPSKCIFFKSSISYLGYTFDKNGIQATGENIRPLLEAKTPNNIIELRSWLGAMNFYSRFIPMIQPICSPLYNLLRKGAKWEWGNLEIQAWEEAKKRLQNCDMLAHYDQNLPLVLETDASNQGIGSVLYHKYPNNDLRPIGFASRTLSKSEKGYSTIEKEALSIVFGVKKFNQFLYGRKFVLKTDHKPLERIFSNNHPLPIIAISRLERWAVIVSRYDFEVEYKPGRTNQVADSLSRLPSPLTEPTEDEKSDQATDECIKKMHTEEILLSKKLLKRETASDPTSISVVNFLNRGWPVKSVVPKNLLPYYELRENISLEEGIIMFGHRIIIPQILRTSVLSKLHMGHPGCVPMKDLAKTYVWWPNISQDIELYVKSCEPCQRHRPQDPETPLYSWDVPEGPWVRLHVDFAGPYDGSYWFVVVDAFSKWMEINRVNNPSSTVVISLLRQHFSRFGVPHSLVSDNGPCFVSNEMKVFCTEYQIKHIRTTPYHSRSNGAVERLIRTFKGKYAAERRMCENKEVCLANVLTCLRNTVHSSTGKTPAELIFGRKLRIGFENMRPDTQRTTHESKFSQKLYHDRGTRIKEFEPEDPVWVYNKKENIYNPGIVVDKTGPLSYRVQEDQLLTRRHADHLKKRTASEYKDEPENNPI</sequence>
<keyword evidence="7" id="KW-0695">RNA-directed DNA polymerase</keyword>
<dbReference type="AlphaFoldDB" id="A0A0C2JXZ5"/>
<dbReference type="InterPro" id="IPR041588">
    <property type="entry name" value="Integrase_H2C2"/>
</dbReference>
<evidence type="ECO:0000313" key="13">
    <source>
        <dbReference type="EMBL" id="KII74358.1"/>
    </source>
</evidence>
<evidence type="ECO:0000256" key="1">
    <source>
        <dbReference type="ARBA" id="ARBA00012493"/>
    </source>
</evidence>
<dbReference type="FunFam" id="3.30.420.10:FF:000063">
    <property type="entry name" value="Retrovirus-related Pol polyprotein from transposon 297-like Protein"/>
    <property type="match status" value="1"/>
</dbReference>
<dbReference type="EMBL" id="JWZT01000439">
    <property type="protein sequence ID" value="KII74358.1"/>
    <property type="molecule type" value="Genomic_DNA"/>
</dbReference>
<dbReference type="InterPro" id="IPR001878">
    <property type="entry name" value="Znf_CCHC"/>
</dbReference>
<organism evidence="13 14">
    <name type="scientific">Thelohanellus kitauei</name>
    <name type="common">Myxosporean</name>
    <dbReference type="NCBI Taxonomy" id="669202"/>
    <lineage>
        <taxon>Eukaryota</taxon>
        <taxon>Metazoa</taxon>
        <taxon>Cnidaria</taxon>
        <taxon>Myxozoa</taxon>
        <taxon>Myxosporea</taxon>
        <taxon>Bivalvulida</taxon>
        <taxon>Platysporina</taxon>
        <taxon>Myxobolidae</taxon>
        <taxon>Thelohanellus</taxon>
    </lineage>
</organism>
<name>A0A0C2JXZ5_THEKT</name>
<dbReference type="InterPro" id="IPR001584">
    <property type="entry name" value="Integrase_cat-core"/>
</dbReference>
<dbReference type="GO" id="GO:0016779">
    <property type="term" value="F:nucleotidyltransferase activity"/>
    <property type="evidence" value="ECO:0007669"/>
    <property type="project" value="UniProtKB-KW"/>
</dbReference>
<evidence type="ECO:0000256" key="8">
    <source>
        <dbReference type="PROSITE-ProRule" id="PRU00047"/>
    </source>
</evidence>
<dbReference type="SUPFAM" id="SSF56672">
    <property type="entry name" value="DNA/RNA polymerases"/>
    <property type="match status" value="1"/>
</dbReference>
<dbReference type="Gene3D" id="3.30.420.10">
    <property type="entry name" value="Ribonuclease H-like superfamily/Ribonuclease H"/>
    <property type="match status" value="1"/>
</dbReference>
<dbReference type="GO" id="GO:0006508">
    <property type="term" value="P:proteolysis"/>
    <property type="evidence" value="ECO:0007669"/>
    <property type="project" value="UniProtKB-KW"/>
</dbReference>
<dbReference type="FunFam" id="3.10.20.370:FF:000001">
    <property type="entry name" value="Retrovirus-related Pol polyprotein from transposon 17.6-like protein"/>
    <property type="match status" value="1"/>
</dbReference>
<dbReference type="GO" id="GO:0008270">
    <property type="term" value="F:zinc ion binding"/>
    <property type="evidence" value="ECO:0007669"/>
    <property type="project" value="UniProtKB-KW"/>
</dbReference>
<keyword evidence="6" id="KW-0378">Hydrolase</keyword>
<gene>
    <name evidence="13" type="ORF">RF11_09145</name>
</gene>
<evidence type="ECO:0000256" key="6">
    <source>
        <dbReference type="ARBA" id="ARBA00022801"/>
    </source>
</evidence>
<evidence type="ECO:0000259" key="10">
    <source>
        <dbReference type="PROSITE" id="PS50158"/>
    </source>
</evidence>
<proteinExistence type="predicted"/>
<dbReference type="OrthoDB" id="5952884at2759"/>
<evidence type="ECO:0000256" key="9">
    <source>
        <dbReference type="SAM" id="MobiDB-lite"/>
    </source>
</evidence>
<dbReference type="InterPro" id="IPR043502">
    <property type="entry name" value="DNA/RNA_pol_sf"/>
</dbReference>
<keyword evidence="8" id="KW-0862">Zinc</keyword>
<feature type="domain" description="Integrase catalytic" evidence="12">
    <location>
        <begin position="853"/>
        <end position="1005"/>
    </location>
</feature>
<dbReference type="FunFam" id="3.30.70.270:FF:000020">
    <property type="entry name" value="Transposon Tf2-6 polyprotein-like Protein"/>
    <property type="match status" value="1"/>
</dbReference>
<comment type="caution">
    <text evidence="13">The sequence shown here is derived from an EMBL/GenBank/DDBJ whole genome shotgun (WGS) entry which is preliminary data.</text>
</comment>
<evidence type="ECO:0000256" key="3">
    <source>
        <dbReference type="ARBA" id="ARBA00022695"/>
    </source>
</evidence>
<dbReference type="InterPro" id="IPR050951">
    <property type="entry name" value="Retrovirus_Pol_polyprotein"/>
</dbReference>
<dbReference type="Pfam" id="PF00665">
    <property type="entry name" value="rve"/>
    <property type="match status" value="1"/>
</dbReference>